<feature type="signal peptide" evidence="1">
    <location>
        <begin position="1"/>
        <end position="22"/>
    </location>
</feature>
<dbReference type="EMBL" id="RBAL01000006">
    <property type="protein sequence ID" value="RKN42450.1"/>
    <property type="molecule type" value="Genomic_DNA"/>
</dbReference>
<dbReference type="GO" id="GO:0016787">
    <property type="term" value="F:hydrolase activity"/>
    <property type="evidence" value="ECO:0007669"/>
    <property type="project" value="UniProtKB-KW"/>
</dbReference>
<comment type="caution">
    <text evidence="3">The sequence shown here is derived from an EMBL/GenBank/DDBJ whole genome shotgun (WGS) entry which is preliminary data.</text>
</comment>
<gene>
    <name evidence="3" type="ORF">D7294_13665</name>
</gene>
<keyword evidence="3" id="KW-0378">Hydrolase</keyword>
<dbReference type="Proteomes" id="UP000272474">
    <property type="component" value="Unassembled WGS sequence"/>
</dbReference>
<name>A0A3A9Z2R9_9ACTN</name>
<dbReference type="OrthoDB" id="8111537at2"/>
<sequence length="364" mass="38626">MRRRTTAALAASTLLGAGAAVAAATNAVRFRTLDAPAGFAGARLIVHGTTEGRITLTRSLDSLLPGTYAVTSRSARAVIGPVIEDAPRRSPDTVVRRLERVDQGELTPGSTVRLTPQLHRGDPHEALGIGYTDVRIPGERGELPAWFVPAPRDTWVIALHGLGSTREHPLNVLPLLHRLQFPVLLPDYPAEGLGAAEWPDADAAVRYAVSYGARRVVCYGWSVGGAMAMHAAARSPLRERIAGLVLDSPVLDPAATVRALAARRGVPWPLHSLAVRAARDGLRPGAGGPPAANLTRPGGSPVPVLVFHGPDDGIAPWDASRELAGRHPETTTLHTVAGAGHAAMWNADPEGYEEQLRRFLMPLM</sequence>
<dbReference type="RefSeq" id="WP_120679221.1">
    <property type="nucleotide sequence ID" value="NZ_RBAL01000006.1"/>
</dbReference>
<protein>
    <submittedName>
        <fullName evidence="3">Alpha/beta hydrolase</fullName>
    </submittedName>
</protein>
<dbReference type="InterPro" id="IPR000073">
    <property type="entry name" value="AB_hydrolase_1"/>
</dbReference>
<evidence type="ECO:0000313" key="4">
    <source>
        <dbReference type="Proteomes" id="UP000272474"/>
    </source>
</evidence>
<keyword evidence="4" id="KW-1185">Reference proteome</keyword>
<evidence type="ECO:0000259" key="2">
    <source>
        <dbReference type="Pfam" id="PF00561"/>
    </source>
</evidence>
<organism evidence="3 4">
    <name type="scientific">Streptomyces hoynatensis</name>
    <dbReference type="NCBI Taxonomy" id="1141874"/>
    <lineage>
        <taxon>Bacteria</taxon>
        <taxon>Bacillati</taxon>
        <taxon>Actinomycetota</taxon>
        <taxon>Actinomycetes</taxon>
        <taxon>Kitasatosporales</taxon>
        <taxon>Streptomycetaceae</taxon>
        <taxon>Streptomyces</taxon>
    </lineage>
</organism>
<dbReference type="InterPro" id="IPR029058">
    <property type="entry name" value="AB_hydrolase_fold"/>
</dbReference>
<reference evidence="3 4" key="1">
    <citation type="journal article" date="2014" name="Int. J. Syst. Evol. Microbiol.">
        <title>Streptomyces hoynatensis sp. nov., isolated from deep marine sediment.</title>
        <authorList>
            <person name="Veyisoglu A."/>
            <person name="Sahin N."/>
        </authorList>
    </citation>
    <scope>NUCLEOTIDE SEQUENCE [LARGE SCALE GENOMIC DNA]</scope>
    <source>
        <strain evidence="3 4">KCTC 29097</strain>
    </source>
</reference>
<dbReference type="Gene3D" id="3.40.50.1820">
    <property type="entry name" value="alpha/beta hydrolase"/>
    <property type="match status" value="1"/>
</dbReference>
<accession>A0A3A9Z2R9</accession>
<proteinExistence type="predicted"/>
<feature type="domain" description="AB hydrolase-1" evidence="2">
    <location>
        <begin position="155"/>
        <end position="256"/>
    </location>
</feature>
<evidence type="ECO:0000313" key="3">
    <source>
        <dbReference type="EMBL" id="RKN42450.1"/>
    </source>
</evidence>
<evidence type="ECO:0000256" key="1">
    <source>
        <dbReference type="SAM" id="SignalP"/>
    </source>
</evidence>
<dbReference type="PANTHER" id="PTHR12277:SF79">
    <property type="entry name" value="XAA-PRO DIPEPTIDYL-PEPTIDASE-RELATED"/>
    <property type="match status" value="1"/>
</dbReference>
<dbReference type="PANTHER" id="PTHR12277">
    <property type="entry name" value="ALPHA/BETA HYDROLASE DOMAIN-CONTAINING PROTEIN"/>
    <property type="match status" value="1"/>
</dbReference>
<feature type="chain" id="PRO_5017347197" evidence="1">
    <location>
        <begin position="23"/>
        <end position="364"/>
    </location>
</feature>
<dbReference type="Pfam" id="PF00561">
    <property type="entry name" value="Abhydrolase_1"/>
    <property type="match status" value="1"/>
</dbReference>
<keyword evidence="1" id="KW-0732">Signal</keyword>
<dbReference type="AlphaFoldDB" id="A0A3A9Z2R9"/>
<dbReference type="SUPFAM" id="SSF53474">
    <property type="entry name" value="alpha/beta-Hydrolases"/>
    <property type="match status" value="1"/>
</dbReference>